<accession>A0A1R0KGH3</accession>
<dbReference type="OrthoDB" id="9794834at2"/>
<evidence type="ECO:0000259" key="1">
    <source>
        <dbReference type="Pfam" id="PF06114"/>
    </source>
</evidence>
<dbReference type="PANTHER" id="PTHR43236:SF1">
    <property type="entry name" value="BLL7220 PROTEIN"/>
    <property type="match status" value="1"/>
</dbReference>
<dbReference type="AlphaFoldDB" id="A0A1R0KGH3"/>
<evidence type="ECO:0000313" key="3">
    <source>
        <dbReference type="Proteomes" id="UP000187486"/>
    </source>
</evidence>
<organism evidence="2 3">
    <name type="scientific">Amycolatopsis coloradensis</name>
    <dbReference type="NCBI Taxonomy" id="76021"/>
    <lineage>
        <taxon>Bacteria</taxon>
        <taxon>Bacillati</taxon>
        <taxon>Actinomycetota</taxon>
        <taxon>Actinomycetes</taxon>
        <taxon>Pseudonocardiales</taxon>
        <taxon>Pseudonocardiaceae</taxon>
        <taxon>Amycolatopsis</taxon>
    </lineage>
</organism>
<name>A0A1R0KGH3_9PSEU</name>
<dbReference type="RefSeq" id="WP_076167305.1">
    <property type="nucleotide sequence ID" value="NZ_JBEZVB010000067.1"/>
</dbReference>
<comment type="caution">
    <text evidence="2">The sequence shown here is derived from an EMBL/GenBank/DDBJ whole genome shotgun (WGS) entry which is preliminary data.</text>
</comment>
<dbReference type="PANTHER" id="PTHR43236">
    <property type="entry name" value="ANTITOXIN HIGA1"/>
    <property type="match status" value="1"/>
</dbReference>
<dbReference type="Gene3D" id="1.10.10.2910">
    <property type="match status" value="1"/>
</dbReference>
<feature type="domain" description="IrrE N-terminal-like" evidence="1">
    <location>
        <begin position="62"/>
        <end position="173"/>
    </location>
</feature>
<proteinExistence type="predicted"/>
<dbReference type="STRING" id="76021.BS329_35895"/>
<sequence length="288" mass="31882">MVSDLERARLTRPGAADDELLIELAECVLEELDLSPAVDHAIVASFRDVVRIEEADIDWSGHISWTSDGLVITVNAAHPRPRQRFTALHEVVHTFFPGFSMQTQYRCLPSIANGLVHPGDPAVEKLCDAGAAELLFPRRPFLNDLTGNTMTSSLLRGLATRYEASLEATARRIVTLNSEPTLFIAFEVSRKPSQPNNSPALRIQYHYSSGQWPFIPKYKAAPDDSVFYRAILDGASDEVTSLASLGMPQIDNAHVSAIYSPYYDNNGDLHMRVLAVITRPVHTGERRG</sequence>
<dbReference type="InterPro" id="IPR010359">
    <property type="entry name" value="IrrE_HExxH"/>
</dbReference>
<keyword evidence="3" id="KW-1185">Reference proteome</keyword>
<protein>
    <recommendedName>
        <fullName evidence="1">IrrE N-terminal-like domain-containing protein</fullName>
    </recommendedName>
</protein>
<dbReference type="EMBL" id="MQUQ01000023">
    <property type="protein sequence ID" value="OLZ44690.1"/>
    <property type="molecule type" value="Genomic_DNA"/>
</dbReference>
<reference evidence="2 3" key="1">
    <citation type="submission" date="2016-01" db="EMBL/GenBank/DDBJ databases">
        <title>Amycolatopsis coloradensis genome sequencing and assembly.</title>
        <authorList>
            <person name="Mayilraj S."/>
        </authorList>
    </citation>
    <scope>NUCLEOTIDE SEQUENCE [LARGE SCALE GENOMIC DNA]</scope>
    <source>
        <strain evidence="2 3">DSM 44225</strain>
    </source>
</reference>
<dbReference type="Proteomes" id="UP000187486">
    <property type="component" value="Unassembled WGS sequence"/>
</dbReference>
<gene>
    <name evidence="2" type="ORF">BS329_35895</name>
</gene>
<evidence type="ECO:0000313" key="2">
    <source>
        <dbReference type="EMBL" id="OLZ44690.1"/>
    </source>
</evidence>
<dbReference type="Pfam" id="PF06114">
    <property type="entry name" value="Peptidase_M78"/>
    <property type="match status" value="1"/>
</dbReference>
<dbReference type="InterPro" id="IPR052345">
    <property type="entry name" value="Rad_response_metalloprotease"/>
</dbReference>